<dbReference type="SUPFAM" id="SSF56784">
    <property type="entry name" value="HAD-like"/>
    <property type="match status" value="1"/>
</dbReference>
<evidence type="ECO:0000313" key="2">
    <source>
        <dbReference type="Proteomes" id="UP001500657"/>
    </source>
</evidence>
<dbReference type="EMBL" id="BAAAFO010000004">
    <property type="protein sequence ID" value="GAA0259758.1"/>
    <property type="molecule type" value="Genomic_DNA"/>
</dbReference>
<dbReference type="InterPro" id="IPR023214">
    <property type="entry name" value="HAD_sf"/>
</dbReference>
<keyword evidence="2" id="KW-1185">Reference proteome</keyword>
<proteinExistence type="predicted"/>
<evidence type="ECO:0000313" key="1">
    <source>
        <dbReference type="EMBL" id="GAA0259758.1"/>
    </source>
</evidence>
<dbReference type="InterPro" id="IPR036412">
    <property type="entry name" value="HAD-like_sf"/>
</dbReference>
<sequence>MQIHSFDVFDTCITRTFAHPRDLFHALGLQLAPAALDLRARARFAARFQRRRIFAEKAACRIAGSTDVVPLERIYTYFRPLPGLSIAPVGLVRAEIEIERRNLYPIPHACARIAKLRAAGHRIIFISDTYLPGAVLEPLLREFGIMGDGDRLYVSCDAGCNKRSGELFRHVLRQEGLAPSELIHHGDNAQSDVRVPGKIGIDARHLTKGSLRGLEERVASKRTWRQLPRPTSESFLAGFARRIRLHADIEGEPLPDALTSIQCTVVVPLLLAYVTWLLAHARQEGIERLYFVARDGHVLLRIARELAGDSERPELYYLYGSRRAWMLPSWPWGDLTLDRTIVLAGQRSTPVQILQRLNLDDDCVRDVLRAMAMPESDWQRPLSRDACVTFMRKLRSNADARALVDDAAGRARKDALAYFAQQGVLGSRSWALVDSGWGLNAQAALKRVLSGAAVSAPVQGIYLALVRDHLNQVQAGLATTFAAPAGRLLASRTHLMDHVFFPAPHASTRGYTRHGSTMQPIFDEATRSPGQLAYANQLDQLAVSAARLLAGDAVLRAAFETHTPTIVATAERFISKPDRESVTALAQFHVQADVRERRDLREPLCRPLHARDILRFCKGIVSAKQRFEAVPLRWLEGSTVISARWIRWPMTMALGAAHLHRRWLSRARS</sequence>
<evidence type="ECO:0008006" key="3">
    <source>
        <dbReference type="Google" id="ProtNLM"/>
    </source>
</evidence>
<dbReference type="Pfam" id="PF00702">
    <property type="entry name" value="Hydrolase"/>
    <property type="match status" value="1"/>
</dbReference>
<organism evidence="1 2">
    <name type="scientific">Rhodanobacter caeni</name>
    <dbReference type="NCBI Taxonomy" id="657654"/>
    <lineage>
        <taxon>Bacteria</taxon>
        <taxon>Pseudomonadati</taxon>
        <taxon>Pseudomonadota</taxon>
        <taxon>Gammaproteobacteria</taxon>
        <taxon>Lysobacterales</taxon>
        <taxon>Rhodanobacteraceae</taxon>
        <taxon>Rhodanobacter</taxon>
    </lineage>
</organism>
<reference evidence="2" key="1">
    <citation type="journal article" date="2019" name="Int. J. Syst. Evol. Microbiol.">
        <title>The Global Catalogue of Microorganisms (GCM) 10K type strain sequencing project: providing services to taxonomists for standard genome sequencing and annotation.</title>
        <authorList>
            <consortium name="The Broad Institute Genomics Platform"/>
            <consortium name="The Broad Institute Genome Sequencing Center for Infectious Disease"/>
            <person name="Wu L."/>
            <person name="Ma J."/>
        </authorList>
    </citation>
    <scope>NUCLEOTIDE SEQUENCE [LARGE SCALE GENOMIC DNA]</scope>
    <source>
        <strain evidence="2">JCM 16242</strain>
    </source>
</reference>
<name>A0ABP3ED10_9GAMM</name>
<dbReference type="Proteomes" id="UP001500657">
    <property type="component" value="Unassembled WGS sequence"/>
</dbReference>
<comment type="caution">
    <text evidence="1">The sequence shown here is derived from an EMBL/GenBank/DDBJ whole genome shotgun (WGS) entry which is preliminary data.</text>
</comment>
<dbReference type="Gene3D" id="3.40.50.1000">
    <property type="entry name" value="HAD superfamily/HAD-like"/>
    <property type="match status" value="1"/>
</dbReference>
<protein>
    <recommendedName>
        <fullName evidence="3">Hydrolase</fullName>
    </recommendedName>
</protein>
<gene>
    <name evidence="1" type="ORF">GCM10009126_26410</name>
</gene>
<accession>A0ABP3ED10</accession>
<dbReference type="RefSeq" id="WP_343883276.1">
    <property type="nucleotide sequence ID" value="NZ_BAAAFO010000004.1"/>
</dbReference>